<dbReference type="Proteomes" id="UP000006727">
    <property type="component" value="Chromosome 1"/>
</dbReference>
<accession>A0A7I4EWQ3</accession>
<dbReference type="AlphaFoldDB" id="A0A7I4EWQ3"/>
<protein>
    <submittedName>
        <fullName evidence="1">Uncharacterized protein</fullName>
    </submittedName>
</protein>
<dbReference type="Gramene" id="Pp3c1_8400V3.4">
    <property type="protein sequence ID" value="PAC:32966715.CDS.1"/>
    <property type="gene ID" value="Pp3c1_8400"/>
</dbReference>
<evidence type="ECO:0000313" key="2">
    <source>
        <dbReference type="Proteomes" id="UP000006727"/>
    </source>
</evidence>
<sequence>MVLKIDVVKVRLWLNNAGEGLVSRPAGNELGPIHVVPDKVEAGIPYVPLVLQNGRVDVGPHSGVGIDGY</sequence>
<dbReference type="EMBL" id="ABEU02000001">
    <property type="status" value="NOT_ANNOTATED_CDS"/>
    <property type="molecule type" value="Genomic_DNA"/>
</dbReference>
<reference evidence="1 2" key="2">
    <citation type="journal article" date="2018" name="Plant J.">
        <title>The Physcomitrella patens chromosome-scale assembly reveals moss genome structure and evolution.</title>
        <authorList>
            <person name="Lang D."/>
            <person name="Ullrich K.K."/>
            <person name="Murat F."/>
            <person name="Fuchs J."/>
            <person name="Jenkins J."/>
            <person name="Haas F.B."/>
            <person name="Piednoel M."/>
            <person name="Gundlach H."/>
            <person name="Van Bel M."/>
            <person name="Meyberg R."/>
            <person name="Vives C."/>
            <person name="Morata J."/>
            <person name="Symeonidi A."/>
            <person name="Hiss M."/>
            <person name="Muchero W."/>
            <person name="Kamisugi Y."/>
            <person name="Saleh O."/>
            <person name="Blanc G."/>
            <person name="Decker E.L."/>
            <person name="van Gessel N."/>
            <person name="Grimwood J."/>
            <person name="Hayes R.D."/>
            <person name="Graham S.W."/>
            <person name="Gunter L.E."/>
            <person name="McDaniel S.F."/>
            <person name="Hoernstein S.N.W."/>
            <person name="Larsson A."/>
            <person name="Li F.W."/>
            <person name="Perroud P.F."/>
            <person name="Phillips J."/>
            <person name="Ranjan P."/>
            <person name="Rokshar D.S."/>
            <person name="Rothfels C.J."/>
            <person name="Schneider L."/>
            <person name="Shu S."/>
            <person name="Stevenson D.W."/>
            <person name="Thummler F."/>
            <person name="Tillich M."/>
            <person name="Villarreal Aguilar J.C."/>
            <person name="Widiez T."/>
            <person name="Wong G.K."/>
            <person name="Wymore A."/>
            <person name="Zhang Y."/>
            <person name="Zimmer A.D."/>
            <person name="Quatrano R.S."/>
            <person name="Mayer K.F.X."/>
            <person name="Goodstein D."/>
            <person name="Casacuberta J.M."/>
            <person name="Vandepoele K."/>
            <person name="Reski R."/>
            <person name="Cuming A.C."/>
            <person name="Tuskan G.A."/>
            <person name="Maumus F."/>
            <person name="Salse J."/>
            <person name="Schmutz J."/>
            <person name="Rensing S.A."/>
        </authorList>
    </citation>
    <scope>NUCLEOTIDE SEQUENCE [LARGE SCALE GENOMIC DNA]</scope>
    <source>
        <strain evidence="1 2">cv. Gransden 2004</strain>
    </source>
</reference>
<name>A0A7I4EWQ3_PHYPA</name>
<reference evidence="1 2" key="1">
    <citation type="journal article" date="2008" name="Science">
        <title>The Physcomitrella genome reveals evolutionary insights into the conquest of land by plants.</title>
        <authorList>
            <person name="Rensing S."/>
            <person name="Lang D."/>
            <person name="Zimmer A."/>
            <person name="Terry A."/>
            <person name="Salamov A."/>
            <person name="Shapiro H."/>
            <person name="Nishiyama T."/>
            <person name="Perroud P.-F."/>
            <person name="Lindquist E."/>
            <person name="Kamisugi Y."/>
            <person name="Tanahashi T."/>
            <person name="Sakakibara K."/>
            <person name="Fujita T."/>
            <person name="Oishi K."/>
            <person name="Shin-I T."/>
            <person name="Kuroki Y."/>
            <person name="Toyoda A."/>
            <person name="Suzuki Y."/>
            <person name="Hashimoto A."/>
            <person name="Yamaguchi K."/>
            <person name="Sugano A."/>
            <person name="Kohara Y."/>
            <person name="Fujiyama A."/>
            <person name="Anterola A."/>
            <person name="Aoki S."/>
            <person name="Ashton N."/>
            <person name="Barbazuk W.B."/>
            <person name="Barker E."/>
            <person name="Bennetzen J."/>
            <person name="Bezanilla M."/>
            <person name="Blankenship R."/>
            <person name="Cho S.H."/>
            <person name="Dutcher S."/>
            <person name="Estelle M."/>
            <person name="Fawcett J.A."/>
            <person name="Gundlach H."/>
            <person name="Hanada K."/>
            <person name="Heyl A."/>
            <person name="Hicks K.A."/>
            <person name="Hugh J."/>
            <person name="Lohr M."/>
            <person name="Mayer K."/>
            <person name="Melkozernov A."/>
            <person name="Murata T."/>
            <person name="Nelson D."/>
            <person name="Pils B."/>
            <person name="Prigge M."/>
            <person name="Reiss B."/>
            <person name="Renner T."/>
            <person name="Rombauts S."/>
            <person name="Rushton P."/>
            <person name="Sanderfoot A."/>
            <person name="Schween G."/>
            <person name="Shiu S.-H."/>
            <person name="Stueber K."/>
            <person name="Theodoulou F.L."/>
            <person name="Tu H."/>
            <person name="Van de Peer Y."/>
            <person name="Verrier P.J."/>
            <person name="Waters E."/>
            <person name="Wood A."/>
            <person name="Yang L."/>
            <person name="Cove D."/>
            <person name="Cuming A."/>
            <person name="Hasebe M."/>
            <person name="Lucas S."/>
            <person name="Mishler D.B."/>
            <person name="Reski R."/>
            <person name="Grigoriev I."/>
            <person name="Quatrano R.S."/>
            <person name="Boore J.L."/>
        </authorList>
    </citation>
    <scope>NUCLEOTIDE SEQUENCE [LARGE SCALE GENOMIC DNA]</scope>
    <source>
        <strain evidence="1 2">cv. Gransden 2004</strain>
    </source>
</reference>
<reference evidence="1" key="3">
    <citation type="submission" date="2020-12" db="UniProtKB">
        <authorList>
            <consortium name="EnsemblPlants"/>
        </authorList>
    </citation>
    <scope>IDENTIFICATION</scope>
</reference>
<dbReference type="InParanoid" id="A0A7I4EWQ3"/>
<keyword evidence="2" id="KW-1185">Reference proteome</keyword>
<proteinExistence type="predicted"/>
<dbReference type="EnsemblPlants" id="Pp3c1_8400V3.4">
    <property type="protein sequence ID" value="PAC:32966715.CDS.1"/>
    <property type="gene ID" value="Pp3c1_8400"/>
</dbReference>
<organism evidence="1 2">
    <name type="scientific">Physcomitrium patens</name>
    <name type="common">Spreading-leaved earth moss</name>
    <name type="synonym">Physcomitrella patens</name>
    <dbReference type="NCBI Taxonomy" id="3218"/>
    <lineage>
        <taxon>Eukaryota</taxon>
        <taxon>Viridiplantae</taxon>
        <taxon>Streptophyta</taxon>
        <taxon>Embryophyta</taxon>
        <taxon>Bryophyta</taxon>
        <taxon>Bryophytina</taxon>
        <taxon>Bryopsida</taxon>
        <taxon>Funariidae</taxon>
        <taxon>Funariales</taxon>
        <taxon>Funariaceae</taxon>
        <taxon>Physcomitrium</taxon>
    </lineage>
</organism>
<evidence type="ECO:0000313" key="1">
    <source>
        <dbReference type="EnsemblPlants" id="PAC:32966715.CDS.1"/>
    </source>
</evidence>